<dbReference type="AlphaFoldDB" id="A0A1U8ARJ1"/>
<dbReference type="CDD" id="cd11019">
    <property type="entry name" value="OsENODL1_like"/>
    <property type="match status" value="1"/>
</dbReference>
<dbReference type="Proteomes" id="UP000189703">
    <property type="component" value="Unplaced"/>
</dbReference>
<keyword evidence="5" id="KW-1015">Disulfide bond</keyword>
<protein>
    <submittedName>
        <fullName evidence="11">Mavicyanin-like</fullName>
    </submittedName>
</protein>
<dbReference type="GO" id="GO:0005886">
    <property type="term" value="C:plasma membrane"/>
    <property type="evidence" value="ECO:0000318"/>
    <property type="project" value="GO_Central"/>
</dbReference>
<comment type="subcellular location">
    <subcellularLocation>
        <location evidence="9">Endomembrane system</location>
        <topology evidence="9">Lipid-anchor</topology>
    </subcellularLocation>
    <subcellularLocation>
        <location evidence="1">Membrane</location>
        <topology evidence="1">Lipid-anchor</topology>
        <topology evidence="1">GPI-anchor</topology>
    </subcellularLocation>
</comment>
<dbReference type="Pfam" id="PF02298">
    <property type="entry name" value="Cu_bind_like"/>
    <property type="match status" value="1"/>
</dbReference>
<keyword evidence="6" id="KW-0325">Glycoprotein</keyword>
<dbReference type="FunCoup" id="A0A1U8ARJ1">
    <property type="interactions" value="54"/>
</dbReference>
<proteinExistence type="inferred from homology"/>
<evidence type="ECO:0000256" key="2">
    <source>
        <dbReference type="ARBA" id="ARBA00022622"/>
    </source>
</evidence>
<dbReference type="PROSITE" id="PS51485">
    <property type="entry name" value="PHYTOCYANIN"/>
    <property type="match status" value="1"/>
</dbReference>
<evidence type="ECO:0000313" key="10">
    <source>
        <dbReference type="Proteomes" id="UP000189703"/>
    </source>
</evidence>
<evidence type="ECO:0000256" key="1">
    <source>
        <dbReference type="ARBA" id="ARBA00004589"/>
    </source>
</evidence>
<dbReference type="STRING" id="4432.A0A1U8ARJ1"/>
<dbReference type="GO" id="GO:0012505">
    <property type="term" value="C:endomembrane system"/>
    <property type="evidence" value="ECO:0007669"/>
    <property type="project" value="UniProtKB-SubCell"/>
</dbReference>
<dbReference type="KEGG" id="nnu:104603127"/>
<dbReference type="InterPro" id="IPR003245">
    <property type="entry name" value="Phytocyanin_dom"/>
</dbReference>
<evidence type="ECO:0000256" key="9">
    <source>
        <dbReference type="ARBA" id="ARBA00037868"/>
    </source>
</evidence>
<dbReference type="eggNOG" id="ENOG502S114">
    <property type="taxonomic scope" value="Eukaryota"/>
</dbReference>
<dbReference type="InterPro" id="IPR041846">
    <property type="entry name" value="ENL_dom"/>
</dbReference>
<dbReference type="OrthoDB" id="959565at2759"/>
<dbReference type="Gene3D" id="2.60.40.420">
    <property type="entry name" value="Cupredoxins - blue copper proteins"/>
    <property type="match status" value="1"/>
</dbReference>
<name>A0A1U8ARJ1_NELNU</name>
<dbReference type="GeneID" id="104603127"/>
<evidence type="ECO:0000256" key="8">
    <source>
        <dbReference type="ARBA" id="ARBA00035011"/>
    </source>
</evidence>
<accession>A0A1U8ARJ1</accession>
<dbReference type="RefSeq" id="XP_010265365.1">
    <property type="nucleotide sequence ID" value="XM_010267063.1"/>
</dbReference>
<keyword evidence="4" id="KW-0472">Membrane</keyword>
<evidence type="ECO:0000313" key="11">
    <source>
        <dbReference type="RefSeq" id="XP_010265365.1"/>
    </source>
</evidence>
<dbReference type="PANTHER" id="PTHR33021">
    <property type="entry name" value="BLUE COPPER PROTEIN"/>
    <property type="match status" value="1"/>
</dbReference>
<keyword evidence="2" id="KW-0336">GPI-anchor</keyword>
<organism evidence="10 11">
    <name type="scientific">Nelumbo nucifera</name>
    <name type="common">Sacred lotus</name>
    <dbReference type="NCBI Taxonomy" id="4432"/>
    <lineage>
        <taxon>Eukaryota</taxon>
        <taxon>Viridiplantae</taxon>
        <taxon>Streptophyta</taxon>
        <taxon>Embryophyta</taxon>
        <taxon>Tracheophyta</taxon>
        <taxon>Spermatophyta</taxon>
        <taxon>Magnoliopsida</taxon>
        <taxon>Proteales</taxon>
        <taxon>Nelumbonaceae</taxon>
        <taxon>Nelumbo</taxon>
    </lineage>
</organism>
<dbReference type="InterPro" id="IPR008972">
    <property type="entry name" value="Cupredoxin"/>
</dbReference>
<dbReference type="PANTHER" id="PTHR33021:SF289">
    <property type="entry name" value="EARLY NODULIN-LIKE PROTEIN 5-RELATED"/>
    <property type="match status" value="1"/>
</dbReference>
<evidence type="ECO:0000256" key="7">
    <source>
        <dbReference type="ARBA" id="ARBA00023288"/>
    </source>
</evidence>
<evidence type="ECO:0000256" key="5">
    <source>
        <dbReference type="ARBA" id="ARBA00023157"/>
    </source>
</evidence>
<dbReference type="OMA" id="SGETGHC"/>
<gene>
    <name evidence="11" type="primary">LOC104603127</name>
</gene>
<keyword evidence="7" id="KW-0449">Lipoprotein</keyword>
<evidence type="ECO:0000256" key="6">
    <source>
        <dbReference type="ARBA" id="ARBA00023180"/>
    </source>
</evidence>
<sequence length="179" mass="19914">MASLFMVSSCKVFLVLILVSYSLFLDVKSNEFDVGDDEGWVVPPSKNEQMYNKWASHNRFQVNDTVRFKYKKDSVMVVSESDYDKCHSTQPIFFSNNGDTEITLDHSGLFYFISGVSGHCEKGQKMIIKVLEEPKNDSPPSNQNGTSSSPDQNGAVAMAGFPALTLAQFILSVIGLFFV</sequence>
<keyword evidence="3" id="KW-0732">Signal</keyword>
<evidence type="ECO:0000256" key="3">
    <source>
        <dbReference type="ARBA" id="ARBA00022729"/>
    </source>
</evidence>
<dbReference type="SUPFAM" id="SSF49503">
    <property type="entry name" value="Cupredoxins"/>
    <property type="match status" value="1"/>
</dbReference>
<dbReference type="GO" id="GO:0009055">
    <property type="term" value="F:electron transfer activity"/>
    <property type="evidence" value="ECO:0007669"/>
    <property type="project" value="InterPro"/>
</dbReference>
<dbReference type="FunFam" id="2.60.40.420:FF:000010">
    <property type="entry name" value="Early nodulin-like protein 1"/>
    <property type="match status" value="1"/>
</dbReference>
<comment type="similarity">
    <text evidence="8">Belongs to the early nodulin-like (ENODL) family.</text>
</comment>
<reference evidence="11" key="1">
    <citation type="submission" date="2025-08" db="UniProtKB">
        <authorList>
            <consortium name="RefSeq"/>
        </authorList>
    </citation>
    <scope>IDENTIFICATION</scope>
</reference>
<evidence type="ECO:0000256" key="4">
    <source>
        <dbReference type="ARBA" id="ARBA00023136"/>
    </source>
</evidence>
<dbReference type="InterPro" id="IPR039391">
    <property type="entry name" value="Phytocyanin-like"/>
</dbReference>
<keyword evidence="10" id="KW-1185">Reference proteome</keyword>
<dbReference type="GO" id="GO:0098552">
    <property type="term" value="C:side of membrane"/>
    <property type="evidence" value="ECO:0007669"/>
    <property type="project" value="UniProtKB-KW"/>
</dbReference>